<dbReference type="PANTHER" id="PTHR42951:SF4">
    <property type="entry name" value="ACYL-COENZYME A THIOESTERASE MBLAC2"/>
    <property type="match status" value="1"/>
</dbReference>
<accession>A0A2U8QRP9</accession>
<dbReference type="InterPro" id="IPR001279">
    <property type="entry name" value="Metallo-B-lactamas"/>
</dbReference>
<dbReference type="EMBL" id="CP029463">
    <property type="protein sequence ID" value="AWM12828.1"/>
    <property type="molecule type" value="Genomic_DNA"/>
</dbReference>
<dbReference type="EC" id="3.5.2.6" evidence="6"/>
<dbReference type="PANTHER" id="PTHR42951">
    <property type="entry name" value="METALLO-BETA-LACTAMASE DOMAIN-CONTAINING"/>
    <property type="match status" value="1"/>
</dbReference>
<evidence type="ECO:0000256" key="11">
    <source>
        <dbReference type="ARBA" id="ARBA00022833"/>
    </source>
</evidence>
<comment type="subunit">
    <text evidence="5">Monomer.</text>
</comment>
<comment type="subcellular location">
    <subcellularLocation>
        <location evidence="3">Periplasm</location>
    </subcellularLocation>
</comment>
<evidence type="ECO:0000256" key="12">
    <source>
        <dbReference type="ARBA" id="ARBA00023251"/>
    </source>
</evidence>
<keyword evidence="7" id="KW-0479">Metal-binding</keyword>
<evidence type="ECO:0000313" key="15">
    <source>
        <dbReference type="Proteomes" id="UP000245429"/>
    </source>
</evidence>
<evidence type="ECO:0000256" key="8">
    <source>
        <dbReference type="ARBA" id="ARBA00022729"/>
    </source>
</evidence>
<organism evidence="14 15">
    <name type="scientific">Flavobacterium sediminis</name>
    <dbReference type="NCBI Taxonomy" id="2201181"/>
    <lineage>
        <taxon>Bacteria</taxon>
        <taxon>Pseudomonadati</taxon>
        <taxon>Bacteroidota</taxon>
        <taxon>Flavobacteriia</taxon>
        <taxon>Flavobacteriales</taxon>
        <taxon>Flavobacteriaceae</taxon>
        <taxon>Flavobacterium</taxon>
    </lineage>
</organism>
<comment type="catalytic activity">
    <reaction evidence="1">
        <text>a beta-lactam + H2O = a substituted beta-amino acid</text>
        <dbReference type="Rhea" id="RHEA:20401"/>
        <dbReference type="ChEBI" id="CHEBI:15377"/>
        <dbReference type="ChEBI" id="CHEBI:35627"/>
        <dbReference type="ChEBI" id="CHEBI:140347"/>
        <dbReference type="EC" id="3.5.2.6"/>
    </reaction>
</comment>
<keyword evidence="10" id="KW-0378">Hydrolase</keyword>
<dbReference type="KEGG" id="fse:DI487_02370"/>
<evidence type="ECO:0000256" key="6">
    <source>
        <dbReference type="ARBA" id="ARBA00012865"/>
    </source>
</evidence>
<evidence type="ECO:0000256" key="2">
    <source>
        <dbReference type="ARBA" id="ARBA00001947"/>
    </source>
</evidence>
<sequence>MILSLFTGSVFVSCKESSSKENQKEPTTENDNFETHSTDGILVYETKKLIIKKLSDHIYQHISYLNTENFGKVACNGMLVINENRGIVFDTPTDNESSNELINYVTNELKTNIIALIPTHFHEDCVGGITEFEKHDIPAYATNQTIALLKENKINFSNPITNFEDSFTLNIGNKKVYVEYFGEGHTKDNIIGYFPDDNAIFGGCLIKEVGASKGYLGDANTKEWSTTVKKIKQKYPNAEIVIPGHGQWGKTELFDYTIKLFE</sequence>
<keyword evidence="11" id="KW-0862">Zinc</keyword>
<comment type="cofactor">
    <cofactor evidence="2">
        <name>Zn(2+)</name>
        <dbReference type="ChEBI" id="CHEBI:29105"/>
    </cofactor>
</comment>
<reference evidence="14 15" key="1">
    <citation type="submission" date="2018-05" db="EMBL/GenBank/DDBJ databases">
        <title>Flavobacterium sp. MEBiC07310.</title>
        <authorList>
            <person name="Baek K."/>
        </authorList>
    </citation>
    <scope>NUCLEOTIDE SEQUENCE [LARGE SCALE GENOMIC DNA]</scope>
    <source>
        <strain evidence="14 15">MEBiC07310</strain>
    </source>
</reference>
<evidence type="ECO:0000256" key="10">
    <source>
        <dbReference type="ARBA" id="ARBA00022801"/>
    </source>
</evidence>
<evidence type="ECO:0000256" key="9">
    <source>
        <dbReference type="ARBA" id="ARBA00022764"/>
    </source>
</evidence>
<evidence type="ECO:0000256" key="1">
    <source>
        <dbReference type="ARBA" id="ARBA00001526"/>
    </source>
</evidence>
<keyword evidence="8" id="KW-0732">Signal</keyword>
<keyword evidence="12" id="KW-0046">Antibiotic resistance</keyword>
<dbReference type="OrthoDB" id="9769598at2"/>
<evidence type="ECO:0000313" key="14">
    <source>
        <dbReference type="EMBL" id="AWM12828.1"/>
    </source>
</evidence>
<evidence type="ECO:0000256" key="4">
    <source>
        <dbReference type="ARBA" id="ARBA00005250"/>
    </source>
</evidence>
<dbReference type="NCBIfam" id="NF033088">
    <property type="entry name" value="bla_subclass_B1"/>
    <property type="match status" value="1"/>
</dbReference>
<protein>
    <recommendedName>
        <fullName evidence="6">beta-lactamase</fullName>
        <ecNumber evidence="6">3.5.2.6</ecNumber>
    </recommendedName>
</protein>
<dbReference type="AlphaFoldDB" id="A0A2U8QRP9"/>
<keyword evidence="15" id="KW-1185">Reference proteome</keyword>
<dbReference type="InterPro" id="IPR058199">
    <property type="entry name" value="BlaB//VIM/IMP-1"/>
</dbReference>
<dbReference type="InterPro" id="IPR036866">
    <property type="entry name" value="RibonucZ/Hydroxyglut_hydro"/>
</dbReference>
<evidence type="ECO:0000259" key="13">
    <source>
        <dbReference type="SMART" id="SM00849"/>
    </source>
</evidence>
<keyword evidence="9" id="KW-0574">Periplasm</keyword>
<comment type="similarity">
    <text evidence="4">Belongs to the metallo-beta-lactamase superfamily. Class-B beta-lactamase family.</text>
</comment>
<evidence type="ECO:0000256" key="7">
    <source>
        <dbReference type="ARBA" id="ARBA00022723"/>
    </source>
</evidence>
<dbReference type="Pfam" id="PF00753">
    <property type="entry name" value="Lactamase_B"/>
    <property type="match status" value="1"/>
</dbReference>
<dbReference type="Proteomes" id="UP000245429">
    <property type="component" value="Chromosome"/>
</dbReference>
<dbReference type="InterPro" id="IPR050855">
    <property type="entry name" value="NDM-1-like"/>
</dbReference>
<dbReference type="SUPFAM" id="SSF56281">
    <property type="entry name" value="Metallo-hydrolase/oxidoreductase"/>
    <property type="match status" value="1"/>
</dbReference>
<evidence type="ECO:0000256" key="5">
    <source>
        <dbReference type="ARBA" id="ARBA00011245"/>
    </source>
</evidence>
<evidence type="ECO:0000256" key="3">
    <source>
        <dbReference type="ARBA" id="ARBA00004418"/>
    </source>
</evidence>
<dbReference type="SMART" id="SM00849">
    <property type="entry name" value="Lactamase_B"/>
    <property type="match status" value="1"/>
</dbReference>
<dbReference type="CDD" id="cd16302">
    <property type="entry name" value="CcrA-like_MBL-B1"/>
    <property type="match status" value="1"/>
</dbReference>
<name>A0A2U8QRP9_9FLAO</name>
<proteinExistence type="inferred from homology"/>
<dbReference type="GO" id="GO:0017001">
    <property type="term" value="P:antibiotic catabolic process"/>
    <property type="evidence" value="ECO:0007669"/>
    <property type="project" value="UniProtKB-ARBA"/>
</dbReference>
<gene>
    <name evidence="14" type="primary">bla</name>
    <name evidence="14" type="ORF">DI487_02370</name>
</gene>
<feature type="domain" description="Metallo-beta-lactamase" evidence="13">
    <location>
        <begin position="74"/>
        <end position="245"/>
    </location>
</feature>
<dbReference type="Gene3D" id="3.60.15.10">
    <property type="entry name" value="Ribonuclease Z/Hydroxyacylglutathione hydrolase-like"/>
    <property type="match status" value="1"/>
</dbReference>